<evidence type="ECO:0000313" key="2">
    <source>
        <dbReference type="Proteomes" id="UP000050509"/>
    </source>
</evidence>
<sequence length="137" mass="14295">MSDSNQLELHERAALSEAEITTVRELAAASESAGTGETRIFWDALAHADELPNRFLLNSAGRLVGFLGIEGLGDDEAEATLLIAPDIDPEPVVTPLVEAALTACRASKTPTLLIAIDRSAAGVANALAARGAEVQFT</sequence>
<gene>
    <name evidence="1" type="ORF">SE17_42535</name>
</gene>
<comment type="caution">
    <text evidence="1">The sequence shown here is derived from an EMBL/GenBank/DDBJ whole genome shotgun (WGS) entry which is preliminary data.</text>
</comment>
<evidence type="ECO:0008006" key="3">
    <source>
        <dbReference type="Google" id="ProtNLM"/>
    </source>
</evidence>
<keyword evidence="2" id="KW-1185">Reference proteome</keyword>
<protein>
    <recommendedName>
        <fullName evidence="3">N-acetyltransferase domain-containing protein</fullName>
    </recommendedName>
</protein>
<organism evidence="1 2">
    <name type="scientific">Kouleothrix aurantiaca</name>
    <dbReference type="NCBI Taxonomy" id="186479"/>
    <lineage>
        <taxon>Bacteria</taxon>
        <taxon>Bacillati</taxon>
        <taxon>Chloroflexota</taxon>
        <taxon>Chloroflexia</taxon>
        <taxon>Chloroflexales</taxon>
        <taxon>Roseiflexineae</taxon>
        <taxon>Roseiflexaceae</taxon>
        <taxon>Kouleothrix</taxon>
    </lineage>
</organism>
<feature type="non-terminal residue" evidence="1">
    <location>
        <position position="137"/>
    </location>
</feature>
<dbReference type="AlphaFoldDB" id="A0A0P9F5P0"/>
<dbReference type="Proteomes" id="UP000050509">
    <property type="component" value="Unassembled WGS sequence"/>
</dbReference>
<evidence type="ECO:0000313" key="1">
    <source>
        <dbReference type="EMBL" id="KPV47331.1"/>
    </source>
</evidence>
<proteinExistence type="predicted"/>
<dbReference type="EMBL" id="LJCR01003416">
    <property type="protein sequence ID" value="KPV47331.1"/>
    <property type="molecule type" value="Genomic_DNA"/>
</dbReference>
<name>A0A0P9F5P0_9CHLR</name>
<reference evidence="1 2" key="1">
    <citation type="submission" date="2015-09" db="EMBL/GenBank/DDBJ databases">
        <title>Draft genome sequence of Kouleothrix aurantiaca JCM 19913.</title>
        <authorList>
            <person name="Hemp J."/>
        </authorList>
    </citation>
    <scope>NUCLEOTIDE SEQUENCE [LARGE SCALE GENOMIC DNA]</scope>
    <source>
        <strain evidence="1 2">COM-B</strain>
    </source>
</reference>
<accession>A0A0P9F5P0</accession>